<dbReference type="SMART" id="SM00868">
    <property type="entry name" value="zf-AD"/>
    <property type="match status" value="1"/>
</dbReference>
<name>A0A1B0DMK3_PHLPP</name>
<accession>A0A1B0DMK3</accession>
<dbReference type="Proteomes" id="UP000092462">
    <property type="component" value="Unassembled WGS sequence"/>
</dbReference>
<evidence type="ECO:0000313" key="8">
    <source>
        <dbReference type="Proteomes" id="UP000092462"/>
    </source>
</evidence>
<proteinExistence type="predicted"/>
<dbReference type="GO" id="GO:0005634">
    <property type="term" value="C:nucleus"/>
    <property type="evidence" value="ECO:0007669"/>
    <property type="project" value="InterPro"/>
</dbReference>
<evidence type="ECO:0000256" key="4">
    <source>
        <dbReference type="ARBA" id="ARBA00022833"/>
    </source>
</evidence>
<dbReference type="PANTHER" id="PTHR19818">
    <property type="entry name" value="ZINC FINGER PROTEIN ZIC AND GLI"/>
    <property type="match status" value="1"/>
</dbReference>
<keyword evidence="8" id="KW-1185">Reference proteome</keyword>
<evidence type="ECO:0000313" key="7">
    <source>
        <dbReference type="EnsemblMetazoa" id="PPAI009595-PA"/>
    </source>
</evidence>
<dbReference type="VEuPathDB" id="VectorBase:PPAPM1_003881"/>
<feature type="region of interest" description="Disordered" evidence="5">
    <location>
        <begin position="611"/>
        <end position="633"/>
    </location>
</feature>
<dbReference type="GO" id="GO:0045944">
    <property type="term" value="P:positive regulation of transcription by RNA polymerase II"/>
    <property type="evidence" value="ECO:0007669"/>
    <property type="project" value="UniProtKB-ARBA"/>
</dbReference>
<keyword evidence="4" id="KW-0862">Zinc</keyword>
<dbReference type="AlphaFoldDB" id="A0A1B0DMK3"/>
<dbReference type="InterPro" id="IPR012934">
    <property type="entry name" value="Znf_AD"/>
</dbReference>
<dbReference type="InterPro" id="IPR013087">
    <property type="entry name" value="Znf_C2H2_type"/>
</dbReference>
<dbReference type="EMBL" id="AJVK01016855">
    <property type="status" value="NOT_ANNOTATED_CDS"/>
    <property type="molecule type" value="Genomic_DNA"/>
</dbReference>
<evidence type="ECO:0000256" key="3">
    <source>
        <dbReference type="ARBA" id="ARBA00022771"/>
    </source>
</evidence>
<dbReference type="EMBL" id="AJVK01016856">
    <property type="status" value="NOT_ANNOTATED_CDS"/>
    <property type="molecule type" value="Genomic_DNA"/>
</dbReference>
<dbReference type="PROSITE" id="PS51915">
    <property type="entry name" value="ZAD"/>
    <property type="match status" value="1"/>
</dbReference>
<evidence type="ECO:0000256" key="2">
    <source>
        <dbReference type="ARBA" id="ARBA00022737"/>
    </source>
</evidence>
<feature type="compositionally biased region" description="Basic and acidic residues" evidence="5">
    <location>
        <begin position="366"/>
        <end position="378"/>
    </location>
</feature>
<keyword evidence="1" id="KW-0479">Metal-binding</keyword>
<dbReference type="PROSITE" id="PS50157">
    <property type="entry name" value="ZINC_FINGER_C2H2_2"/>
    <property type="match status" value="2"/>
</dbReference>
<dbReference type="Pfam" id="PF07776">
    <property type="entry name" value="zf-AD"/>
    <property type="match status" value="1"/>
</dbReference>
<feature type="region of interest" description="Disordered" evidence="5">
    <location>
        <begin position="353"/>
        <end position="414"/>
    </location>
</feature>
<organism evidence="7 8">
    <name type="scientific">Phlebotomus papatasi</name>
    <name type="common">Sandfly</name>
    <dbReference type="NCBI Taxonomy" id="29031"/>
    <lineage>
        <taxon>Eukaryota</taxon>
        <taxon>Metazoa</taxon>
        <taxon>Ecdysozoa</taxon>
        <taxon>Arthropoda</taxon>
        <taxon>Hexapoda</taxon>
        <taxon>Insecta</taxon>
        <taxon>Pterygota</taxon>
        <taxon>Neoptera</taxon>
        <taxon>Endopterygota</taxon>
        <taxon>Diptera</taxon>
        <taxon>Nematocera</taxon>
        <taxon>Psychodoidea</taxon>
        <taxon>Psychodidae</taxon>
        <taxon>Phlebotomus</taxon>
        <taxon>Phlebotomus</taxon>
    </lineage>
</organism>
<reference evidence="7" key="1">
    <citation type="submission" date="2022-08" db="UniProtKB">
        <authorList>
            <consortium name="EnsemblMetazoa"/>
        </authorList>
    </citation>
    <scope>IDENTIFICATION</scope>
    <source>
        <strain evidence="7">Israel</strain>
    </source>
</reference>
<dbReference type="EMBL" id="AJVK01016858">
    <property type="status" value="NOT_ANNOTATED_CDS"/>
    <property type="molecule type" value="Genomic_DNA"/>
</dbReference>
<dbReference type="GO" id="GO:0000981">
    <property type="term" value="F:DNA-binding transcription factor activity, RNA polymerase II-specific"/>
    <property type="evidence" value="ECO:0007669"/>
    <property type="project" value="TreeGrafter"/>
</dbReference>
<dbReference type="SMART" id="SM00355">
    <property type="entry name" value="ZnF_C2H2"/>
    <property type="match status" value="2"/>
</dbReference>
<dbReference type="VEuPathDB" id="VectorBase:PPAPM1_001387"/>
<dbReference type="InterPro" id="IPR036236">
    <property type="entry name" value="Znf_C2H2_sf"/>
</dbReference>
<dbReference type="Gene3D" id="3.30.160.60">
    <property type="entry name" value="Classic Zinc Finger"/>
    <property type="match status" value="2"/>
</dbReference>
<dbReference type="VEuPathDB" id="VectorBase:PPAI009595"/>
<dbReference type="PROSITE" id="PS00028">
    <property type="entry name" value="ZINC_FINGER_C2H2_1"/>
    <property type="match status" value="1"/>
</dbReference>
<dbReference type="EMBL" id="AJVK01016860">
    <property type="status" value="NOT_ANNOTATED_CDS"/>
    <property type="molecule type" value="Genomic_DNA"/>
</dbReference>
<dbReference type="InterPro" id="IPR050329">
    <property type="entry name" value="GLI_C2H2-zinc-finger"/>
</dbReference>
<sequence length="678" mass="78620">MSGNQAYCRLCLRSDGFIVGIFEDKNEKIDQLIEEYTTVVIRENEGVFPATICIGCLRYIESFRSFRSQCVKNDELLRKGMFEQPIKAEFEDFPDVAPDITLTTESPVPDESVEVNLGEGVKEEDADEESEEGDFGEDFALEAYEVKPKKKRKPYKKRMKKVKLEEEEEPEGEEKKKKKQQNRTLKVCYICGKTTTNQTLHLIRHSDLTPYKCDYPDCTKAYKTYLGLRYHKYTHTDYRPHVCEICGRGFARRSKMVVHMLLLLSVVVSALDASFFLVIGTVSSVPSDVELLNGYNLTPLGGFLLSPEDDTFMESQSLMGHKLVKAVRSKRSPYKVLESPGLRSHFRLSHTSYIPEEPLEASSRSKAKDPPRKRRELESEAIEDSVEMIDRAPRGTSGEKTKSTEVEMPPDVEELPRPEKQIMEPGYYRQGRRLFEDDLEDDSVAEASAINDGIKARAPRVNFITQQRSSVDKPEARDQKLSMAHTYDKYRMPDYYEPWRRMRFYDSYSSRNLMPPPPYAAYSSYPEHRFESPPTAVDMRGYPVYPTPYVNDVTYAPPLPRPPHVRNRRIIYYANLPEVVRSPPNVELRYRYNSDYYPAMETYRNFRHREYSKVDNSTPQPAAKLQEQKGQDDGKIEYTRNANVKVISGLRIQNHQQQPPDYRKYVDETKINDFPVRY</sequence>
<dbReference type="GO" id="GO:0008270">
    <property type="term" value="F:zinc ion binding"/>
    <property type="evidence" value="ECO:0007669"/>
    <property type="project" value="UniProtKB-UniRule"/>
</dbReference>
<dbReference type="EMBL" id="AJVK01016857">
    <property type="status" value="NOT_ANNOTATED_CDS"/>
    <property type="molecule type" value="Genomic_DNA"/>
</dbReference>
<evidence type="ECO:0000256" key="1">
    <source>
        <dbReference type="ARBA" id="ARBA00022723"/>
    </source>
</evidence>
<feature type="region of interest" description="Disordered" evidence="5">
    <location>
        <begin position="157"/>
        <end position="178"/>
    </location>
</feature>
<keyword evidence="2" id="KW-0677">Repeat</keyword>
<keyword evidence="6" id="KW-0472">Membrane</keyword>
<dbReference type="PANTHER" id="PTHR19818:SF163">
    <property type="entry name" value="C2H2-TYPE DOMAIN-CONTAINING PROTEIN"/>
    <property type="match status" value="1"/>
</dbReference>
<protein>
    <submittedName>
        <fullName evidence="7">Uncharacterized protein</fullName>
    </submittedName>
</protein>
<keyword evidence="6" id="KW-0812">Transmembrane</keyword>
<dbReference type="EMBL" id="AJVK01016859">
    <property type="status" value="NOT_ANNOTATED_CDS"/>
    <property type="molecule type" value="Genomic_DNA"/>
</dbReference>
<evidence type="ECO:0000256" key="5">
    <source>
        <dbReference type="SAM" id="MobiDB-lite"/>
    </source>
</evidence>
<feature type="transmembrane region" description="Helical" evidence="6">
    <location>
        <begin position="257"/>
        <end position="279"/>
    </location>
</feature>
<keyword evidence="6" id="KW-1133">Transmembrane helix</keyword>
<dbReference type="SUPFAM" id="SSF57716">
    <property type="entry name" value="Glucocorticoid receptor-like (DNA-binding domain)"/>
    <property type="match status" value="1"/>
</dbReference>
<dbReference type="SUPFAM" id="SSF57667">
    <property type="entry name" value="beta-beta-alpha zinc fingers"/>
    <property type="match status" value="1"/>
</dbReference>
<dbReference type="GO" id="GO:0000978">
    <property type="term" value="F:RNA polymerase II cis-regulatory region sequence-specific DNA binding"/>
    <property type="evidence" value="ECO:0007669"/>
    <property type="project" value="TreeGrafter"/>
</dbReference>
<evidence type="ECO:0000256" key="6">
    <source>
        <dbReference type="SAM" id="Phobius"/>
    </source>
</evidence>
<dbReference type="EnsemblMetazoa" id="PPAI009595-RA">
    <property type="protein sequence ID" value="PPAI009595-PA"/>
    <property type="gene ID" value="PPAI009595"/>
</dbReference>
<keyword evidence="3" id="KW-0863">Zinc-finger</keyword>
<dbReference type="Gene3D" id="3.40.1800.20">
    <property type="match status" value="1"/>
</dbReference>
<feature type="compositionally biased region" description="Basic and acidic residues" evidence="5">
    <location>
        <begin position="388"/>
        <end position="405"/>
    </location>
</feature>